<dbReference type="EMBL" id="SACY01000001">
    <property type="protein sequence ID" value="RVU26968.1"/>
    <property type="molecule type" value="Genomic_DNA"/>
</dbReference>
<dbReference type="AlphaFoldDB" id="A0A437PXM7"/>
<protein>
    <submittedName>
        <fullName evidence="2">Uncharacterized protein</fullName>
    </submittedName>
</protein>
<keyword evidence="1" id="KW-0812">Transmembrane</keyword>
<feature type="transmembrane region" description="Helical" evidence="1">
    <location>
        <begin position="77"/>
        <end position="97"/>
    </location>
</feature>
<comment type="caution">
    <text evidence="2">The sequence shown here is derived from an EMBL/GenBank/DDBJ whole genome shotgun (WGS) entry which is preliminary data.</text>
</comment>
<keyword evidence="1" id="KW-0472">Membrane</keyword>
<keyword evidence="3" id="KW-1185">Reference proteome</keyword>
<name>A0A437PXM7_9BACT</name>
<gene>
    <name evidence="2" type="ORF">EOJ36_02935</name>
</gene>
<dbReference type="Proteomes" id="UP000282832">
    <property type="component" value="Unassembled WGS sequence"/>
</dbReference>
<feature type="transmembrane region" description="Helical" evidence="1">
    <location>
        <begin position="44"/>
        <end position="65"/>
    </location>
</feature>
<evidence type="ECO:0000256" key="1">
    <source>
        <dbReference type="SAM" id="Phobius"/>
    </source>
</evidence>
<dbReference type="RefSeq" id="WP_127802520.1">
    <property type="nucleotide sequence ID" value="NZ_SACY01000001.1"/>
</dbReference>
<keyword evidence="1" id="KW-1133">Transmembrane helix</keyword>
<evidence type="ECO:0000313" key="2">
    <source>
        <dbReference type="EMBL" id="RVU26968.1"/>
    </source>
</evidence>
<accession>A0A437PXM7</accession>
<reference evidence="2 3" key="1">
    <citation type="submission" date="2019-01" db="EMBL/GenBank/DDBJ databases">
        <authorList>
            <person name="Chen W.-M."/>
        </authorList>
    </citation>
    <scope>NUCLEOTIDE SEQUENCE [LARGE SCALE GENOMIC DNA]</scope>
    <source>
        <strain evidence="2 3">FSY-15</strain>
    </source>
</reference>
<proteinExistence type="predicted"/>
<feature type="transmembrane region" description="Helical" evidence="1">
    <location>
        <begin position="103"/>
        <end position="121"/>
    </location>
</feature>
<evidence type="ECO:0000313" key="3">
    <source>
        <dbReference type="Proteomes" id="UP000282832"/>
    </source>
</evidence>
<organism evidence="2 3">
    <name type="scientific">Sandaracinomonas limnophila</name>
    <dbReference type="NCBI Taxonomy" id="1862386"/>
    <lineage>
        <taxon>Bacteria</taxon>
        <taxon>Pseudomonadati</taxon>
        <taxon>Bacteroidota</taxon>
        <taxon>Cytophagia</taxon>
        <taxon>Cytophagales</taxon>
        <taxon>Flectobacillaceae</taxon>
        <taxon>Sandaracinomonas</taxon>
    </lineage>
</organism>
<feature type="transmembrane region" description="Helical" evidence="1">
    <location>
        <begin position="7"/>
        <end position="24"/>
    </location>
</feature>
<sequence>MEHLFQKAIFLYMINWILFSFIYLEYKRINAGFGGILLSSGYGFLLIKTYTKLTIPIQLFGLYLVNKKIDLNWQENILIFLTGWIGFYSIIGQILAYKILGPITLFFIYLGLILIPIICFYL</sequence>